<dbReference type="PANTHER" id="PTHR15341:SF3">
    <property type="entry name" value="NUCLEAR NUCLEIC ACID-BINDING PROTEIN C1D"/>
    <property type="match status" value="1"/>
</dbReference>
<dbReference type="OrthoDB" id="1421013at2759"/>
<dbReference type="GO" id="GO:0000460">
    <property type="term" value="P:maturation of 5.8S rRNA"/>
    <property type="evidence" value="ECO:0007669"/>
    <property type="project" value="TreeGrafter"/>
</dbReference>
<evidence type="ECO:0000256" key="5">
    <source>
        <dbReference type="ARBA" id="ARBA00023242"/>
    </source>
</evidence>
<dbReference type="GO" id="GO:0000178">
    <property type="term" value="C:exosome (RNase complex)"/>
    <property type="evidence" value="ECO:0007669"/>
    <property type="project" value="TreeGrafter"/>
</dbReference>
<gene>
    <name evidence="8" type="ORF">HO173_008236</name>
</gene>
<dbReference type="InterPro" id="IPR011082">
    <property type="entry name" value="Exosome-assoc_fac/DNA_repair"/>
</dbReference>
<keyword evidence="3 6" id="KW-0698">rRNA processing</keyword>
<feature type="compositionally biased region" description="Acidic residues" evidence="7">
    <location>
        <begin position="230"/>
        <end position="247"/>
    </location>
</feature>
<comment type="subcellular location">
    <subcellularLocation>
        <location evidence="1 6">Nucleus</location>
    </subcellularLocation>
</comment>
<dbReference type="AlphaFoldDB" id="A0A8H6FS03"/>
<keyword evidence="4 6" id="KW-0694">RNA-binding</keyword>
<comment type="similarity">
    <text evidence="2 6">Belongs to the C1D family.</text>
</comment>
<feature type="compositionally biased region" description="Basic and acidic residues" evidence="7">
    <location>
        <begin position="191"/>
        <end position="208"/>
    </location>
</feature>
<dbReference type="Pfam" id="PF04000">
    <property type="entry name" value="Sas10_Utp3"/>
    <property type="match status" value="1"/>
</dbReference>
<evidence type="ECO:0000256" key="1">
    <source>
        <dbReference type="ARBA" id="ARBA00004123"/>
    </source>
</evidence>
<accession>A0A8H6FS03</accession>
<proteinExistence type="inferred from homology"/>
<name>A0A8H6FS03_9LECA</name>
<evidence type="ECO:0000313" key="9">
    <source>
        <dbReference type="Proteomes" id="UP000578531"/>
    </source>
</evidence>
<feature type="compositionally biased region" description="Basic and acidic residues" evidence="7">
    <location>
        <begin position="132"/>
        <end position="145"/>
    </location>
</feature>
<comment type="function">
    <text evidence="6">Required for exosome-dependent processing of pre-rRNA and small nucleolar RNA (snRNA) precursors. Involved in processing of 35S pre-rRNA at the A0, A1 and A2 sites.</text>
</comment>
<evidence type="ECO:0000313" key="8">
    <source>
        <dbReference type="EMBL" id="KAF6233679.1"/>
    </source>
</evidence>
<sequence>MEAIDLVPLIKSLDDNIDDLEEALEPLLKSAVSDTAGKLPLLDKAQLYVLVTYAIESILFSYLRLNGVNSKEHPVFRELTRVKHYFEKIKAAESAETRQNVTLDKAAAGRFIKNALAGNKRFDLDLAKQSKKESAATHTRFERFPKKQKFSSDPGNGSRAVSSSDDPNTDTEHLESSEGPRLKRMKVQSINDRRESEDGTKTRTKHELNPSSGKASKIDPTNGDSKAEEQEQEQEQIEQEEGMQDGD</sequence>
<dbReference type="EMBL" id="JACCJC010000035">
    <property type="protein sequence ID" value="KAF6233679.1"/>
    <property type="molecule type" value="Genomic_DNA"/>
</dbReference>
<comment type="caution">
    <text evidence="8">The sequence shown here is derived from an EMBL/GenBank/DDBJ whole genome shotgun (WGS) entry which is preliminary data.</text>
</comment>
<protein>
    <recommendedName>
        <fullName evidence="6">Exosome complex protein</fullName>
    </recommendedName>
</protein>
<evidence type="ECO:0000256" key="7">
    <source>
        <dbReference type="SAM" id="MobiDB-lite"/>
    </source>
</evidence>
<evidence type="ECO:0000256" key="2">
    <source>
        <dbReference type="ARBA" id="ARBA00009154"/>
    </source>
</evidence>
<feature type="region of interest" description="Disordered" evidence="7">
    <location>
        <begin position="132"/>
        <end position="247"/>
    </location>
</feature>
<keyword evidence="9" id="KW-1185">Reference proteome</keyword>
<dbReference type="RefSeq" id="XP_037163096.1">
    <property type="nucleotide sequence ID" value="XM_037310136.1"/>
</dbReference>
<feature type="compositionally biased region" description="Basic and acidic residues" evidence="7">
    <location>
        <begin position="170"/>
        <end position="181"/>
    </location>
</feature>
<evidence type="ECO:0000256" key="6">
    <source>
        <dbReference type="RuleBase" id="RU368003"/>
    </source>
</evidence>
<evidence type="ECO:0000256" key="4">
    <source>
        <dbReference type="ARBA" id="ARBA00022884"/>
    </source>
</evidence>
<dbReference type="InterPro" id="IPR007146">
    <property type="entry name" value="Sas10/Utp3/C1D"/>
</dbReference>
<feature type="compositionally biased region" description="Polar residues" evidence="7">
    <location>
        <begin position="151"/>
        <end position="166"/>
    </location>
</feature>
<dbReference type="GO" id="GO:0003677">
    <property type="term" value="F:DNA binding"/>
    <property type="evidence" value="ECO:0007669"/>
    <property type="project" value="TreeGrafter"/>
</dbReference>
<dbReference type="GO" id="GO:0010468">
    <property type="term" value="P:regulation of gene expression"/>
    <property type="evidence" value="ECO:0007669"/>
    <property type="project" value="TreeGrafter"/>
</dbReference>
<dbReference type="GeneID" id="59289892"/>
<dbReference type="GO" id="GO:0003723">
    <property type="term" value="F:RNA binding"/>
    <property type="evidence" value="ECO:0007669"/>
    <property type="project" value="UniProtKB-UniRule"/>
</dbReference>
<evidence type="ECO:0000256" key="3">
    <source>
        <dbReference type="ARBA" id="ARBA00022552"/>
    </source>
</evidence>
<dbReference type="PANTHER" id="PTHR15341">
    <property type="entry name" value="SUN-COR STEROID HORMONE RECEPTOR CO-REPRESSOR"/>
    <property type="match status" value="1"/>
</dbReference>
<reference evidence="8 9" key="1">
    <citation type="journal article" date="2020" name="Genomics">
        <title>Complete, high-quality genomes from long-read metagenomic sequencing of two wolf lichen thalli reveals enigmatic genome architecture.</title>
        <authorList>
            <person name="McKenzie S.K."/>
            <person name="Walston R.F."/>
            <person name="Allen J.L."/>
        </authorList>
    </citation>
    <scope>NUCLEOTIDE SEQUENCE [LARGE SCALE GENOMIC DNA]</scope>
    <source>
        <strain evidence="8">WasteWater2</strain>
    </source>
</reference>
<dbReference type="GO" id="GO:0005730">
    <property type="term" value="C:nucleolus"/>
    <property type="evidence" value="ECO:0007669"/>
    <property type="project" value="TreeGrafter"/>
</dbReference>
<dbReference type="Proteomes" id="UP000578531">
    <property type="component" value="Unassembled WGS sequence"/>
</dbReference>
<organism evidence="8 9">
    <name type="scientific">Letharia columbiana</name>
    <dbReference type="NCBI Taxonomy" id="112416"/>
    <lineage>
        <taxon>Eukaryota</taxon>
        <taxon>Fungi</taxon>
        <taxon>Dikarya</taxon>
        <taxon>Ascomycota</taxon>
        <taxon>Pezizomycotina</taxon>
        <taxon>Lecanoromycetes</taxon>
        <taxon>OSLEUM clade</taxon>
        <taxon>Lecanoromycetidae</taxon>
        <taxon>Lecanorales</taxon>
        <taxon>Lecanorineae</taxon>
        <taxon>Parmeliaceae</taxon>
        <taxon>Letharia</taxon>
    </lineage>
</organism>
<keyword evidence="5 6" id="KW-0539">Nucleus</keyword>